<reference evidence="19" key="2">
    <citation type="submission" date="2025-09" db="UniProtKB">
        <authorList>
            <consortium name="Ensembl"/>
        </authorList>
    </citation>
    <scope>IDENTIFICATION</scope>
</reference>
<evidence type="ECO:0000256" key="16">
    <source>
        <dbReference type="ARBA" id="ARBA00065080"/>
    </source>
</evidence>
<dbReference type="GO" id="GO:0003924">
    <property type="term" value="F:GTPase activity"/>
    <property type="evidence" value="ECO:0007669"/>
    <property type="project" value="InterPro"/>
</dbReference>
<dbReference type="PROSITE" id="PS51421">
    <property type="entry name" value="RAS"/>
    <property type="match status" value="1"/>
</dbReference>
<dbReference type="GO" id="GO:0046872">
    <property type="term" value="F:metal ion binding"/>
    <property type="evidence" value="ECO:0007669"/>
    <property type="project" value="UniProtKB-KW"/>
</dbReference>
<dbReference type="Gene3D" id="3.40.50.300">
    <property type="entry name" value="P-loop containing nucleotide triphosphate hydrolases"/>
    <property type="match status" value="1"/>
</dbReference>
<dbReference type="SMART" id="SM00174">
    <property type="entry name" value="RHO"/>
    <property type="match status" value="1"/>
</dbReference>
<dbReference type="GO" id="GO:0016020">
    <property type="term" value="C:membrane"/>
    <property type="evidence" value="ECO:0007669"/>
    <property type="project" value="InterPro"/>
</dbReference>
<dbReference type="InterPro" id="IPR001806">
    <property type="entry name" value="Small_GTPase"/>
</dbReference>
<evidence type="ECO:0000256" key="4">
    <source>
        <dbReference type="ARBA" id="ARBA00022723"/>
    </source>
</evidence>
<comment type="function">
    <text evidence="15">Binds GTP and exhibits intrinsic GTPase activity. May activate NF-kappa-B-mediated gene transcription. Promotes signal transduction through MTOR, activates RPS6KB1, and is a downstream target of the small GTPase-activating proteins TSC1 and TSC2.</text>
</comment>
<keyword evidence="3" id="KW-0963">Cytoplasm</keyword>
<dbReference type="SMART" id="SM00173">
    <property type="entry name" value="RAS"/>
    <property type="match status" value="1"/>
</dbReference>
<dbReference type="GeneTree" id="ENSGT00940000161665"/>
<dbReference type="InterPro" id="IPR005225">
    <property type="entry name" value="Small_GTP-bd"/>
</dbReference>
<proteinExistence type="inferred from homology"/>
<dbReference type="PROSITE" id="PS51419">
    <property type="entry name" value="RAB"/>
    <property type="match status" value="1"/>
</dbReference>
<evidence type="ECO:0000256" key="15">
    <source>
        <dbReference type="ARBA" id="ARBA00056542"/>
    </source>
</evidence>
<dbReference type="Ensembl" id="ENSMSIT00000002880.1">
    <property type="protein sequence ID" value="ENSMSIP00000002268.1"/>
    <property type="gene ID" value="ENSMSIG00000002088.1"/>
</dbReference>
<dbReference type="NCBIfam" id="TIGR00231">
    <property type="entry name" value="small_GTP"/>
    <property type="match status" value="1"/>
</dbReference>
<dbReference type="Pfam" id="PF00071">
    <property type="entry name" value="Ras"/>
    <property type="match status" value="1"/>
</dbReference>
<dbReference type="GO" id="GO:0005525">
    <property type="term" value="F:GTP binding"/>
    <property type="evidence" value="ECO:0007669"/>
    <property type="project" value="UniProtKB-KW"/>
</dbReference>
<comment type="similarity">
    <text evidence="12">Belongs to the small GTPase superfamily. Rheb family.</text>
</comment>
<dbReference type="PROSITE" id="PS51420">
    <property type="entry name" value="RHO"/>
    <property type="match status" value="1"/>
</dbReference>
<evidence type="ECO:0000256" key="11">
    <source>
        <dbReference type="ARBA" id="ARBA00023289"/>
    </source>
</evidence>
<evidence type="ECO:0000256" key="6">
    <source>
        <dbReference type="ARBA" id="ARBA00022801"/>
    </source>
</evidence>
<dbReference type="GO" id="GO:0007165">
    <property type="term" value="P:signal transduction"/>
    <property type="evidence" value="ECO:0007669"/>
    <property type="project" value="InterPro"/>
</dbReference>
<dbReference type="CDD" id="cd04137">
    <property type="entry name" value="RheB"/>
    <property type="match status" value="1"/>
</dbReference>
<evidence type="ECO:0000256" key="1">
    <source>
        <dbReference type="ARBA" id="ARBA00004496"/>
    </source>
</evidence>
<keyword evidence="8" id="KW-0342">GTP-binding</keyword>
<keyword evidence="2" id="KW-0488">Methylation</keyword>
<keyword evidence="5" id="KW-0547">Nucleotide-binding</keyword>
<evidence type="ECO:0000313" key="19">
    <source>
        <dbReference type="Ensembl" id="ENSMSIP00000002268.1"/>
    </source>
</evidence>
<comment type="catalytic activity">
    <reaction evidence="14">
        <text>GTP + H2O = GDP + phosphate + H(+)</text>
        <dbReference type="Rhea" id="RHEA:19669"/>
        <dbReference type="ChEBI" id="CHEBI:15377"/>
        <dbReference type="ChEBI" id="CHEBI:15378"/>
        <dbReference type="ChEBI" id="CHEBI:37565"/>
        <dbReference type="ChEBI" id="CHEBI:43474"/>
        <dbReference type="ChEBI" id="CHEBI:58189"/>
    </reaction>
    <physiologicalReaction direction="left-to-right" evidence="14">
        <dbReference type="Rhea" id="RHEA:19670"/>
    </physiologicalReaction>
</comment>
<keyword evidence="7" id="KW-0460">Magnesium</keyword>
<keyword evidence="9" id="KW-0472">Membrane</keyword>
<evidence type="ECO:0000256" key="10">
    <source>
        <dbReference type="ARBA" id="ARBA00023288"/>
    </source>
</evidence>
<reference evidence="19" key="1">
    <citation type="submission" date="2025-08" db="UniProtKB">
        <authorList>
            <consortium name="Ensembl"/>
        </authorList>
    </citation>
    <scope>IDENTIFICATION</scope>
</reference>
<evidence type="ECO:0000256" key="17">
    <source>
        <dbReference type="ARBA" id="ARBA00073401"/>
    </source>
</evidence>
<evidence type="ECO:0000256" key="13">
    <source>
        <dbReference type="ARBA" id="ARBA00046278"/>
    </source>
</evidence>
<dbReference type="AlphaFoldDB" id="A0A8C6G942"/>
<protein>
    <recommendedName>
        <fullName evidence="17">GTPase RhebL1</fullName>
    </recommendedName>
    <alternativeName>
        <fullName evidence="18">Ras homolog enriched in brain-like protein 1</fullName>
    </alternativeName>
</protein>
<keyword evidence="10" id="KW-0449">Lipoprotein</keyword>
<sequence length="319" mass="35056">MNEQAQVYACAAPKDPAPREARPSLLWVTPPSSILIDQWGAACGAEPGAARLGIPLVLSPPPPPPPLAQLPCVQPLCCDHVGCPGRAACFGFPWLAGRSFSELLFFPESTSACTSADLRVPSARTPTSPAGRRPVMPLVRYRKVAILGYRSVGKTSLAHQFVEGEFLEGYDPTVENTYSKTVTLGKDEFHLHLVDTAGQDEYSILPYSLIIGVHGYVLVYSVNSLRSFQIVKNLYQKLHEGHGKTRLSVLLVGNKADLSPEREVQAVEGKKLAESWGAMFMESSARDNQLTQDIFIKVIQEIARVENSYGRQDRRCYLM</sequence>
<evidence type="ECO:0000256" key="3">
    <source>
        <dbReference type="ARBA" id="ARBA00022490"/>
    </source>
</evidence>
<evidence type="ECO:0000256" key="9">
    <source>
        <dbReference type="ARBA" id="ARBA00023136"/>
    </source>
</evidence>
<dbReference type="GO" id="GO:0005737">
    <property type="term" value="C:cytoplasm"/>
    <property type="evidence" value="ECO:0007669"/>
    <property type="project" value="UniProtKB-SubCell"/>
</dbReference>
<evidence type="ECO:0000313" key="20">
    <source>
        <dbReference type="Proteomes" id="UP000694415"/>
    </source>
</evidence>
<dbReference type="PRINTS" id="PR00449">
    <property type="entry name" value="RASTRNSFRMNG"/>
</dbReference>
<comment type="subcellular location">
    <subcellularLocation>
        <location evidence="1">Cytoplasm</location>
    </subcellularLocation>
    <subcellularLocation>
        <location evidence="13">Endomembrane system</location>
        <topology evidence="13">Lipid-anchor</topology>
        <orientation evidence="13">Cytoplasmic side</orientation>
    </subcellularLocation>
</comment>
<keyword evidence="4" id="KW-0479">Metal-binding</keyword>
<evidence type="ECO:0000256" key="18">
    <source>
        <dbReference type="ARBA" id="ARBA00076144"/>
    </source>
</evidence>
<evidence type="ECO:0000256" key="14">
    <source>
        <dbReference type="ARBA" id="ARBA00049117"/>
    </source>
</evidence>
<name>A0A8C6G942_MUSSI</name>
<dbReference type="SMART" id="SM00175">
    <property type="entry name" value="RAB"/>
    <property type="match status" value="1"/>
</dbReference>
<evidence type="ECO:0000256" key="5">
    <source>
        <dbReference type="ARBA" id="ARBA00022741"/>
    </source>
</evidence>
<keyword evidence="11" id="KW-0636">Prenylation</keyword>
<evidence type="ECO:0000256" key="7">
    <source>
        <dbReference type="ARBA" id="ARBA00022842"/>
    </source>
</evidence>
<accession>A0A8C6G942</accession>
<dbReference type="GO" id="GO:0012505">
    <property type="term" value="C:endomembrane system"/>
    <property type="evidence" value="ECO:0007669"/>
    <property type="project" value="UniProtKB-SubCell"/>
</dbReference>
<keyword evidence="20" id="KW-1185">Reference proteome</keyword>
<evidence type="ECO:0000256" key="12">
    <source>
        <dbReference type="ARBA" id="ARBA00037969"/>
    </source>
</evidence>
<dbReference type="FunFam" id="3.40.50.300:FF:000971">
    <property type="entry name" value="GTPase RhebL1 isoform X2"/>
    <property type="match status" value="1"/>
</dbReference>
<dbReference type="InterPro" id="IPR020849">
    <property type="entry name" value="Small_GTPase_Ras-type"/>
</dbReference>
<comment type="subunit">
    <text evidence="16">Interacts with MTOR.</text>
</comment>
<organism evidence="19 20">
    <name type="scientific">Mus spicilegus</name>
    <name type="common">Mound-building mouse</name>
    <dbReference type="NCBI Taxonomy" id="10103"/>
    <lineage>
        <taxon>Eukaryota</taxon>
        <taxon>Metazoa</taxon>
        <taxon>Chordata</taxon>
        <taxon>Craniata</taxon>
        <taxon>Vertebrata</taxon>
        <taxon>Euteleostomi</taxon>
        <taxon>Mammalia</taxon>
        <taxon>Eutheria</taxon>
        <taxon>Euarchontoglires</taxon>
        <taxon>Glires</taxon>
        <taxon>Rodentia</taxon>
        <taxon>Myomorpha</taxon>
        <taxon>Muroidea</taxon>
        <taxon>Muridae</taxon>
        <taxon>Murinae</taxon>
        <taxon>Mus</taxon>
        <taxon>Mus</taxon>
    </lineage>
</organism>
<dbReference type="SUPFAM" id="SSF52540">
    <property type="entry name" value="P-loop containing nucleoside triphosphate hydrolases"/>
    <property type="match status" value="1"/>
</dbReference>
<dbReference type="PANTHER" id="PTHR24070">
    <property type="entry name" value="RAS, DI-RAS, AND RHEB FAMILY MEMBERS OF SMALL GTPASE SUPERFAMILY"/>
    <property type="match status" value="1"/>
</dbReference>
<dbReference type="Proteomes" id="UP000694415">
    <property type="component" value="Unplaced"/>
</dbReference>
<evidence type="ECO:0000256" key="2">
    <source>
        <dbReference type="ARBA" id="ARBA00022481"/>
    </source>
</evidence>
<keyword evidence="6" id="KW-0378">Hydrolase</keyword>
<evidence type="ECO:0000256" key="8">
    <source>
        <dbReference type="ARBA" id="ARBA00023134"/>
    </source>
</evidence>
<dbReference type="InterPro" id="IPR027417">
    <property type="entry name" value="P-loop_NTPase"/>
</dbReference>